<sequence>MRQRITVFAGLLSLFVAQSALGHATIWPKESMVSAFEKYTIRIPNEKESPTVRIEAEFPPEVTVYFFKVAPGWTVEHHKNADDRIIGATWNGGSIGSSQFAEFSLMALNSPEVVTFARKVVQIHLDGSRSEWVGDRDAENPAPITMVK</sequence>
<dbReference type="AlphaFoldDB" id="A0A381VJ42"/>
<dbReference type="Gene3D" id="2.60.40.2230">
    <property type="entry name" value="Uncharacterised protein YcnI-like PF07987, DUF1775"/>
    <property type="match status" value="1"/>
</dbReference>
<evidence type="ECO:0000313" key="2">
    <source>
        <dbReference type="EMBL" id="SVA40349.1"/>
    </source>
</evidence>
<name>A0A381VJ42_9ZZZZ</name>
<gene>
    <name evidence="2" type="ORF">METZ01_LOCUS93203</name>
</gene>
<evidence type="ECO:0000259" key="1">
    <source>
        <dbReference type="Pfam" id="PF07987"/>
    </source>
</evidence>
<feature type="domain" description="YncI copper-binding" evidence="1">
    <location>
        <begin position="23"/>
        <end position="144"/>
    </location>
</feature>
<dbReference type="Pfam" id="PF07987">
    <property type="entry name" value="DUF1775"/>
    <property type="match status" value="1"/>
</dbReference>
<proteinExistence type="predicted"/>
<dbReference type="InterPro" id="IPR012533">
    <property type="entry name" value="YcnI-copper_dom"/>
</dbReference>
<dbReference type="InterPro" id="IPR038507">
    <property type="entry name" value="YcnI-like_sf"/>
</dbReference>
<organism evidence="2">
    <name type="scientific">marine metagenome</name>
    <dbReference type="NCBI Taxonomy" id="408172"/>
    <lineage>
        <taxon>unclassified sequences</taxon>
        <taxon>metagenomes</taxon>
        <taxon>ecological metagenomes</taxon>
    </lineage>
</organism>
<reference evidence="2" key="1">
    <citation type="submission" date="2018-05" db="EMBL/GenBank/DDBJ databases">
        <authorList>
            <person name="Lanie J.A."/>
            <person name="Ng W.-L."/>
            <person name="Kazmierczak K.M."/>
            <person name="Andrzejewski T.M."/>
            <person name="Davidsen T.M."/>
            <person name="Wayne K.J."/>
            <person name="Tettelin H."/>
            <person name="Glass J.I."/>
            <person name="Rusch D."/>
            <person name="Podicherti R."/>
            <person name="Tsui H.-C.T."/>
            <person name="Winkler M.E."/>
        </authorList>
    </citation>
    <scope>NUCLEOTIDE SEQUENCE</scope>
</reference>
<protein>
    <recommendedName>
        <fullName evidence="1">YncI copper-binding domain-containing protein</fullName>
    </recommendedName>
</protein>
<accession>A0A381VJ42</accession>
<dbReference type="EMBL" id="UINC01008979">
    <property type="protein sequence ID" value="SVA40349.1"/>
    <property type="molecule type" value="Genomic_DNA"/>
</dbReference>